<dbReference type="STRING" id="563176.SAMN04488090_2283"/>
<organism evidence="3 4">
    <name type="scientific">Siphonobacter aquaeclarae</name>
    <dbReference type="NCBI Taxonomy" id="563176"/>
    <lineage>
        <taxon>Bacteria</taxon>
        <taxon>Pseudomonadati</taxon>
        <taxon>Bacteroidota</taxon>
        <taxon>Cytophagia</taxon>
        <taxon>Cytophagales</taxon>
        <taxon>Cytophagaceae</taxon>
        <taxon>Siphonobacter</taxon>
    </lineage>
</organism>
<reference evidence="3 4" key="1">
    <citation type="submission" date="2016-10" db="EMBL/GenBank/DDBJ databases">
        <authorList>
            <person name="de Groot N.N."/>
        </authorList>
    </citation>
    <scope>NUCLEOTIDE SEQUENCE [LARGE SCALE GENOMIC DNA]</scope>
    <source>
        <strain evidence="3 4">DSM 21668</strain>
    </source>
</reference>
<feature type="domain" description="UspA" evidence="2">
    <location>
        <begin position="181"/>
        <end position="273"/>
    </location>
</feature>
<keyword evidence="4" id="KW-1185">Reference proteome</keyword>
<dbReference type="PANTHER" id="PTHR46268:SF6">
    <property type="entry name" value="UNIVERSAL STRESS PROTEIN UP12"/>
    <property type="match status" value="1"/>
</dbReference>
<evidence type="ECO:0000259" key="2">
    <source>
        <dbReference type="Pfam" id="PF00582"/>
    </source>
</evidence>
<dbReference type="AlphaFoldDB" id="A0A1G9PS30"/>
<name>A0A1G9PS30_9BACT</name>
<protein>
    <submittedName>
        <fullName evidence="3">Nucleotide-binding universal stress protein, UspA family</fullName>
    </submittedName>
</protein>
<dbReference type="EMBL" id="FNGS01000004">
    <property type="protein sequence ID" value="SDM01271.1"/>
    <property type="molecule type" value="Genomic_DNA"/>
</dbReference>
<gene>
    <name evidence="3" type="ORF">SAMN04488090_2283</name>
</gene>
<dbReference type="CDD" id="cd00293">
    <property type="entry name" value="USP-like"/>
    <property type="match status" value="2"/>
</dbReference>
<proteinExistence type="inferred from homology"/>
<dbReference type="Proteomes" id="UP000198901">
    <property type="component" value="Unassembled WGS sequence"/>
</dbReference>
<dbReference type="InterPro" id="IPR006016">
    <property type="entry name" value="UspA"/>
</dbReference>
<evidence type="ECO:0000313" key="4">
    <source>
        <dbReference type="Proteomes" id="UP000198901"/>
    </source>
</evidence>
<dbReference type="PANTHER" id="PTHR46268">
    <property type="entry name" value="STRESS RESPONSE PROTEIN NHAX"/>
    <property type="match status" value="1"/>
</dbReference>
<dbReference type="SUPFAM" id="SSF52402">
    <property type="entry name" value="Adenine nucleotide alpha hydrolases-like"/>
    <property type="match status" value="2"/>
</dbReference>
<feature type="domain" description="UspA" evidence="2">
    <location>
        <begin position="1"/>
        <end position="142"/>
    </location>
</feature>
<accession>A0A1G9PS30</accession>
<dbReference type="InterPro" id="IPR006015">
    <property type="entry name" value="Universal_stress_UspA"/>
</dbReference>
<dbReference type="RefSeq" id="WP_093201905.1">
    <property type="nucleotide sequence ID" value="NZ_FNGS01000004.1"/>
</dbReference>
<dbReference type="Pfam" id="PF00582">
    <property type="entry name" value="Usp"/>
    <property type="match status" value="2"/>
</dbReference>
<dbReference type="Gene3D" id="3.40.50.12370">
    <property type="match status" value="1"/>
</dbReference>
<dbReference type="PRINTS" id="PR01438">
    <property type="entry name" value="UNVRSLSTRESS"/>
</dbReference>
<sequence>MKKILIATDFSTNARPALEYAVFLSLKAGAVLHVLHTYMPVYPLTETVAGPPVTVEWEEAYRHSAQETLDNLTEELKARGLTVVSHLELGPLSTVATDIVKQEGIDLTVLGRSESGGWLFELFGNVATQLLDNLTTPLLMVPAEVTHYKIDRMAYATQLEFDETEILAQVYDWADEAGADVHLVHVRAAHEPNIQNDDDFIEDIRKTFPDRNTTILERDASSVVDGIEELTKDVDADILVMSTHHRNLFTQIVNPSKTRKLLLHCSVPTLVFPLEAL</sequence>
<evidence type="ECO:0000256" key="1">
    <source>
        <dbReference type="ARBA" id="ARBA00008791"/>
    </source>
</evidence>
<dbReference type="OrthoDB" id="9788959at2"/>
<evidence type="ECO:0000313" key="3">
    <source>
        <dbReference type="EMBL" id="SDM01271.1"/>
    </source>
</evidence>
<comment type="similarity">
    <text evidence="1">Belongs to the universal stress protein A family.</text>
</comment>